<accession>A0ABN7EDR7</accession>
<comment type="caution">
    <text evidence="2">The sequence shown here is derived from an EMBL/GenBank/DDBJ whole genome shotgun (WGS) entry which is preliminary data.</text>
</comment>
<name>A0ABN7EDR7_9FLAO</name>
<gene>
    <name evidence="2" type="ORF">FLACOL7796_00012</name>
</gene>
<dbReference type="RefSeq" id="WP_173964036.1">
    <property type="nucleotide sequence ID" value="NZ_CADCST010000026.1"/>
</dbReference>
<dbReference type="PANTHER" id="PTHR35004">
    <property type="entry name" value="TRANSPOSASE RV3428C-RELATED"/>
    <property type="match status" value="1"/>
</dbReference>
<dbReference type="InterPro" id="IPR012337">
    <property type="entry name" value="RNaseH-like_sf"/>
</dbReference>
<dbReference type="InterPro" id="IPR001584">
    <property type="entry name" value="Integrase_cat-core"/>
</dbReference>
<dbReference type="PROSITE" id="PS50994">
    <property type="entry name" value="INTEGRASE"/>
    <property type="match status" value="1"/>
</dbReference>
<organism evidence="2 3">
    <name type="scientific">Flavobacterium collinsii</name>
    <dbReference type="NCBI Taxonomy" id="1114861"/>
    <lineage>
        <taxon>Bacteria</taxon>
        <taxon>Pseudomonadati</taxon>
        <taxon>Bacteroidota</taxon>
        <taxon>Flavobacteriia</taxon>
        <taxon>Flavobacteriales</taxon>
        <taxon>Flavobacteriaceae</taxon>
        <taxon>Flavobacterium</taxon>
    </lineage>
</organism>
<dbReference type="Pfam" id="PF13683">
    <property type="entry name" value="rve_3"/>
    <property type="match status" value="1"/>
</dbReference>
<evidence type="ECO:0000259" key="1">
    <source>
        <dbReference type="PROSITE" id="PS50994"/>
    </source>
</evidence>
<keyword evidence="3" id="KW-1185">Reference proteome</keyword>
<dbReference type="Proteomes" id="UP000474567">
    <property type="component" value="Unassembled WGS sequence"/>
</dbReference>
<proteinExistence type="predicted"/>
<dbReference type="Gene3D" id="3.30.420.10">
    <property type="entry name" value="Ribonuclease H-like superfamily/Ribonuclease H"/>
    <property type="match status" value="1"/>
</dbReference>
<dbReference type="InterPro" id="IPR036397">
    <property type="entry name" value="RNaseH_sf"/>
</dbReference>
<dbReference type="PANTHER" id="PTHR35004:SF6">
    <property type="entry name" value="TRANSPOSASE"/>
    <property type="match status" value="1"/>
</dbReference>
<feature type="domain" description="Integrase catalytic" evidence="1">
    <location>
        <begin position="132"/>
        <end position="323"/>
    </location>
</feature>
<reference evidence="2 3" key="1">
    <citation type="submission" date="2020-02" db="EMBL/GenBank/DDBJ databases">
        <authorList>
            <person name="Criscuolo A."/>
        </authorList>
    </citation>
    <scope>NUCLEOTIDE SEQUENCE [LARGE SCALE GENOMIC DNA]</scope>
    <source>
        <strain evidence="2">CECT7796</strain>
    </source>
</reference>
<protein>
    <recommendedName>
        <fullName evidence="1">Integrase catalytic domain-containing protein</fullName>
    </recommendedName>
</protein>
<dbReference type="SUPFAM" id="SSF53098">
    <property type="entry name" value="Ribonuclease H-like"/>
    <property type="match status" value="1"/>
</dbReference>
<evidence type="ECO:0000313" key="2">
    <source>
        <dbReference type="EMBL" id="CAA9194210.1"/>
    </source>
</evidence>
<evidence type="ECO:0000313" key="3">
    <source>
        <dbReference type="Proteomes" id="UP000474567"/>
    </source>
</evidence>
<sequence>MRNNSQDSTLERNYLEKYRFLIKEYEQVKNKTHPLHKKAMDFYTANDTCRKSFLKYYNRYKQSGKPIDLLPQKRGPRYKTRRPLPFIEQKVIELREKGNNKYEIVSILKPKLGKHTPSYSGVYNILKRNKINRLTPKIKKNHQKIIKERMGQLGHIDCHYLSKSIIKGENKKLYLVCIIDDYSRIAWAELVADITSLTVMFAALKCLNILSDHYEIKFEEILSDNGPEFGPKTSKVKNNHPFERMLMELGIVHRYTRPYRPQTNGKVERFWRTLEDDLLRDTDFDSQEELKEELLQYLYYYNHERPHQGIDGKKPIEMINPLPK</sequence>
<dbReference type="EMBL" id="CADCST010000026">
    <property type="protein sequence ID" value="CAA9194210.1"/>
    <property type="molecule type" value="Genomic_DNA"/>
</dbReference>